<gene>
    <name evidence="1" type="ORF">ETD96_00125</name>
</gene>
<dbReference type="Proteomes" id="UP000305238">
    <property type="component" value="Unassembled WGS sequence"/>
</dbReference>
<dbReference type="AlphaFoldDB" id="A0A5S4HB20"/>
<proteinExistence type="predicted"/>
<keyword evidence="2" id="KW-1185">Reference proteome</keyword>
<reference evidence="1 2" key="1">
    <citation type="submission" date="2019-05" db="EMBL/GenBank/DDBJ databases">
        <title>Draft genome sequence of Actinomadura geliboluensis A8036.</title>
        <authorList>
            <person name="Saricaoglu S."/>
            <person name="Isik K."/>
        </authorList>
    </citation>
    <scope>NUCLEOTIDE SEQUENCE [LARGE SCALE GENOMIC DNA]</scope>
    <source>
        <strain evidence="1 2">A8036</strain>
    </source>
</reference>
<name>A0A5S4HB20_9ACTN</name>
<accession>A0A5S4HB20</accession>
<dbReference type="OrthoDB" id="3481775at2"/>
<dbReference type="EMBL" id="VCKZ01000001">
    <property type="protein sequence ID" value="TMR42455.1"/>
    <property type="molecule type" value="Genomic_DNA"/>
</dbReference>
<organism evidence="1 2">
    <name type="scientific">Actinomadura geliboluensis</name>
    <dbReference type="NCBI Taxonomy" id="882440"/>
    <lineage>
        <taxon>Bacteria</taxon>
        <taxon>Bacillati</taxon>
        <taxon>Actinomycetota</taxon>
        <taxon>Actinomycetes</taxon>
        <taxon>Streptosporangiales</taxon>
        <taxon>Thermomonosporaceae</taxon>
        <taxon>Actinomadura</taxon>
    </lineage>
</organism>
<sequence length="130" mass="13671">METRGCLATETQTAAAGALAALLRERGLIAAVQERGVVMVSNPAAEPSAGDQADRALGPGLRQEVRCARGPGGAAWWFWVWWDATGQCPPELEPLCPADQPETAAARIATVLAMSPAPPLAMSPAQRVRR</sequence>
<dbReference type="RefSeq" id="WP_138631989.1">
    <property type="nucleotide sequence ID" value="NZ_JASWDG010000015.1"/>
</dbReference>
<protein>
    <submittedName>
        <fullName evidence="1">Uncharacterized protein</fullName>
    </submittedName>
</protein>
<evidence type="ECO:0000313" key="1">
    <source>
        <dbReference type="EMBL" id="TMR42455.1"/>
    </source>
</evidence>
<comment type="caution">
    <text evidence="1">The sequence shown here is derived from an EMBL/GenBank/DDBJ whole genome shotgun (WGS) entry which is preliminary data.</text>
</comment>
<evidence type="ECO:0000313" key="2">
    <source>
        <dbReference type="Proteomes" id="UP000305238"/>
    </source>
</evidence>